<reference evidence="2 3" key="1">
    <citation type="submission" date="2018-11" db="EMBL/GenBank/DDBJ databases">
        <authorList>
            <consortium name="Pathogen Informatics"/>
        </authorList>
    </citation>
    <scope>NUCLEOTIDE SEQUENCE [LARGE SCALE GENOMIC DNA]</scope>
</reference>
<feature type="compositionally biased region" description="Basic and acidic residues" evidence="1">
    <location>
        <begin position="149"/>
        <end position="160"/>
    </location>
</feature>
<dbReference type="OrthoDB" id="19014at2759"/>
<dbReference type="EMBL" id="UYRU01059923">
    <property type="protein sequence ID" value="VDN14657.1"/>
    <property type="molecule type" value="Genomic_DNA"/>
</dbReference>
<sequence>MELPPRCFLNDLIPPGPPDPDPLPPEVGMARIPGSENPGTVGVTFNHKSSSIKERRPSVNNGTSNSAVLQHNAYYSSPDQQLRQSPPSVKWRSPPPGSNTMDRRDSRNWSASKTPGQPQVLFSTGTEPTGGIVANPLLTPGSSLTRPPPKRELISRTSFRDQEQLSGKCCAIM</sequence>
<dbReference type="AlphaFoldDB" id="A0A3P7LSG6"/>
<feature type="compositionally biased region" description="Polar residues" evidence="1">
    <location>
        <begin position="108"/>
        <end position="127"/>
    </location>
</feature>
<feature type="compositionally biased region" description="Polar residues" evidence="1">
    <location>
        <begin position="58"/>
        <end position="87"/>
    </location>
</feature>
<proteinExistence type="predicted"/>
<feature type="region of interest" description="Disordered" evidence="1">
    <location>
        <begin position="1"/>
        <end position="160"/>
    </location>
</feature>
<gene>
    <name evidence="2" type="ORF">DILT_LOCUS10488</name>
</gene>
<protein>
    <submittedName>
        <fullName evidence="2">Uncharacterized protein</fullName>
    </submittedName>
</protein>
<feature type="compositionally biased region" description="Pro residues" evidence="1">
    <location>
        <begin position="14"/>
        <end position="25"/>
    </location>
</feature>
<evidence type="ECO:0000256" key="1">
    <source>
        <dbReference type="SAM" id="MobiDB-lite"/>
    </source>
</evidence>
<accession>A0A3P7LSG6</accession>
<evidence type="ECO:0000313" key="3">
    <source>
        <dbReference type="Proteomes" id="UP000281553"/>
    </source>
</evidence>
<name>A0A3P7LSG6_DIBLA</name>
<organism evidence="2 3">
    <name type="scientific">Dibothriocephalus latus</name>
    <name type="common">Fish tapeworm</name>
    <name type="synonym">Diphyllobothrium latum</name>
    <dbReference type="NCBI Taxonomy" id="60516"/>
    <lineage>
        <taxon>Eukaryota</taxon>
        <taxon>Metazoa</taxon>
        <taxon>Spiralia</taxon>
        <taxon>Lophotrochozoa</taxon>
        <taxon>Platyhelminthes</taxon>
        <taxon>Cestoda</taxon>
        <taxon>Eucestoda</taxon>
        <taxon>Diphyllobothriidea</taxon>
        <taxon>Diphyllobothriidae</taxon>
        <taxon>Dibothriocephalus</taxon>
    </lineage>
</organism>
<keyword evidence="3" id="KW-1185">Reference proteome</keyword>
<evidence type="ECO:0000313" key="2">
    <source>
        <dbReference type="EMBL" id="VDN14657.1"/>
    </source>
</evidence>
<dbReference type="Proteomes" id="UP000281553">
    <property type="component" value="Unassembled WGS sequence"/>
</dbReference>